<dbReference type="AlphaFoldDB" id="A0A1Y2CF36"/>
<protein>
    <submittedName>
        <fullName evidence="1">Uncharacterized protein</fullName>
    </submittedName>
</protein>
<accession>A0A1Y2CF36</accession>
<evidence type="ECO:0000313" key="2">
    <source>
        <dbReference type="Proteomes" id="UP000193642"/>
    </source>
</evidence>
<dbReference type="EMBL" id="MCGO01000019">
    <property type="protein sequence ID" value="ORY45536.1"/>
    <property type="molecule type" value="Genomic_DNA"/>
</dbReference>
<dbReference type="OrthoDB" id="2178713at2759"/>
<gene>
    <name evidence="1" type="ORF">BCR33DRAFT_849800</name>
</gene>
<reference evidence="1 2" key="1">
    <citation type="submission" date="2016-07" db="EMBL/GenBank/DDBJ databases">
        <title>Pervasive Adenine N6-methylation of Active Genes in Fungi.</title>
        <authorList>
            <consortium name="DOE Joint Genome Institute"/>
            <person name="Mondo S.J."/>
            <person name="Dannebaum R.O."/>
            <person name="Kuo R.C."/>
            <person name="Labutti K."/>
            <person name="Haridas S."/>
            <person name="Kuo A."/>
            <person name="Salamov A."/>
            <person name="Ahrendt S.R."/>
            <person name="Lipzen A."/>
            <person name="Sullivan W."/>
            <person name="Andreopoulos W.B."/>
            <person name="Clum A."/>
            <person name="Lindquist E."/>
            <person name="Daum C."/>
            <person name="Ramamoorthy G.K."/>
            <person name="Gryganskyi A."/>
            <person name="Culley D."/>
            <person name="Magnuson J.K."/>
            <person name="James T.Y."/>
            <person name="O'Malley M.A."/>
            <person name="Stajich J.E."/>
            <person name="Spatafora J.W."/>
            <person name="Visel A."/>
            <person name="Grigoriev I.V."/>
        </authorList>
    </citation>
    <scope>NUCLEOTIDE SEQUENCE [LARGE SCALE GENOMIC DNA]</scope>
    <source>
        <strain evidence="1 2">JEL800</strain>
    </source>
</reference>
<sequence length="237" mass="25701">MTSSKPQPPLSVIEYPWLHSKSPPRTSTPSLISSLISKYTVSRATKRVTALLPGTSKPLPILISTFLTSAIQTLLKHESSPHIAPALKARFTAGADALTRKGFTPKVSLTSNTYSVGLQSIKVTYGPPSSTPGYTHQKWGQSVWLRVPSAQTQFESTEQQRGILKTAVSQGCSVQVEAVVEGGFEYSVTDQKGEAVLNDTRKIVNVVVESSHSSEWKSDQDVQFVLTDVDGLMKGNQ</sequence>
<comment type="caution">
    <text evidence="1">The sequence shown here is derived from an EMBL/GenBank/DDBJ whole genome shotgun (WGS) entry which is preliminary data.</text>
</comment>
<dbReference type="Proteomes" id="UP000193642">
    <property type="component" value="Unassembled WGS sequence"/>
</dbReference>
<name>A0A1Y2CF36_9FUNG</name>
<organism evidence="1 2">
    <name type="scientific">Rhizoclosmatium globosum</name>
    <dbReference type="NCBI Taxonomy" id="329046"/>
    <lineage>
        <taxon>Eukaryota</taxon>
        <taxon>Fungi</taxon>
        <taxon>Fungi incertae sedis</taxon>
        <taxon>Chytridiomycota</taxon>
        <taxon>Chytridiomycota incertae sedis</taxon>
        <taxon>Chytridiomycetes</taxon>
        <taxon>Chytridiales</taxon>
        <taxon>Chytriomycetaceae</taxon>
        <taxon>Rhizoclosmatium</taxon>
    </lineage>
</organism>
<evidence type="ECO:0000313" key="1">
    <source>
        <dbReference type="EMBL" id="ORY45536.1"/>
    </source>
</evidence>
<proteinExistence type="predicted"/>
<keyword evidence="2" id="KW-1185">Reference proteome</keyword>